<feature type="non-terminal residue" evidence="2">
    <location>
        <position position="56"/>
    </location>
</feature>
<sequence length="56" mass="5883">WERSRTAVPDRSRQSGGASSPPRPRPPAVARTIPRAPRPAIASPSRARSARSAPAG</sequence>
<evidence type="ECO:0000256" key="1">
    <source>
        <dbReference type="SAM" id="MobiDB-lite"/>
    </source>
</evidence>
<feature type="non-terminal residue" evidence="2">
    <location>
        <position position="1"/>
    </location>
</feature>
<feature type="compositionally biased region" description="Basic and acidic residues" evidence="1">
    <location>
        <begin position="1"/>
        <end position="13"/>
    </location>
</feature>
<evidence type="ECO:0000313" key="2">
    <source>
        <dbReference type="EMBL" id="CAA9580221.1"/>
    </source>
</evidence>
<dbReference type="EMBL" id="CADCWL010000214">
    <property type="protein sequence ID" value="CAA9580221.1"/>
    <property type="molecule type" value="Genomic_DNA"/>
</dbReference>
<proteinExistence type="predicted"/>
<feature type="compositionally biased region" description="Low complexity" evidence="1">
    <location>
        <begin position="28"/>
        <end position="56"/>
    </location>
</feature>
<name>A0A6J4VK14_9BACT</name>
<reference evidence="2" key="1">
    <citation type="submission" date="2020-02" db="EMBL/GenBank/DDBJ databases">
        <authorList>
            <person name="Meier V. D."/>
        </authorList>
    </citation>
    <scope>NUCLEOTIDE SEQUENCE</scope>
    <source>
        <strain evidence="2">AVDCRST_MAG19</strain>
    </source>
</reference>
<dbReference type="AlphaFoldDB" id="A0A6J4VK14"/>
<feature type="region of interest" description="Disordered" evidence="1">
    <location>
        <begin position="1"/>
        <end position="56"/>
    </location>
</feature>
<organism evidence="2">
    <name type="scientific">uncultured Thermomicrobiales bacterium</name>
    <dbReference type="NCBI Taxonomy" id="1645740"/>
    <lineage>
        <taxon>Bacteria</taxon>
        <taxon>Pseudomonadati</taxon>
        <taxon>Thermomicrobiota</taxon>
        <taxon>Thermomicrobia</taxon>
        <taxon>Thermomicrobiales</taxon>
        <taxon>environmental samples</taxon>
    </lineage>
</organism>
<gene>
    <name evidence="2" type="ORF">AVDCRST_MAG19-3858</name>
</gene>
<protein>
    <submittedName>
        <fullName evidence="2">Uncharacterized protein</fullName>
    </submittedName>
</protein>
<accession>A0A6J4VK14</accession>